<feature type="compositionally biased region" description="Basic and acidic residues" evidence="1">
    <location>
        <begin position="29"/>
        <end position="38"/>
    </location>
</feature>
<feature type="compositionally biased region" description="Basic and acidic residues" evidence="1">
    <location>
        <begin position="1"/>
        <end position="22"/>
    </location>
</feature>
<evidence type="ECO:0000256" key="1">
    <source>
        <dbReference type="SAM" id="MobiDB-lite"/>
    </source>
</evidence>
<dbReference type="Proteomes" id="UP000075809">
    <property type="component" value="Unassembled WGS sequence"/>
</dbReference>
<sequence>MKKNDSSESTQSRDENEKEKCPSYDIDDIQDKIKKVDVKTSSPTSLLARSTLTLPTGVVKPIQSEQMKAKTKTMPSSGSATGRNV</sequence>
<accession>A0A151XAZ0</accession>
<protein>
    <submittedName>
        <fullName evidence="2">Uncharacterized protein</fullName>
    </submittedName>
</protein>
<evidence type="ECO:0000313" key="3">
    <source>
        <dbReference type="Proteomes" id="UP000075809"/>
    </source>
</evidence>
<evidence type="ECO:0000313" key="2">
    <source>
        <dbReference type="EMBL" id="KYQ57535.1"/>
    </source>
</evidence>
<proteinExistence type="predicted"/>
<dbReference type="AlphaFoldDB" id="A0A151XAZ0"/>
<feature type="region of interest" description="Disordered" evidence="1">
    <location>
        <begin position="1"/>
        <end position="85"/>
    </location>
</feature>
<dbReference type="STRING" id="64791.A0A151XAZ0"/>
<reference evidence="2 3" key="1">
    <citation type="submission" date="2015-09" db="EMBL/GenBank/DDBJ databases">
        <title>Trachymyrmex zeteki WGS genome.</title>
        <authorList>
            <person name="Nygaard S."/>
            <person name="Hu H."/>
            <person name="Boomsma J."/>
            <person name="Zhang G."/>
        </authorList>
    </citation>
    <scope>NUCLEOTIDE SEQUENCE [LARGE SCALE GENOMIC DNA]</scope>
    <source>
        <strain evidence="2">Tzet28-1</strain>
        <tissue evidence="2">Whole body</tissue>
    </source>
</reference>
<organism evidence="2 3">
    <name type="scientific">Mycetomoellerius zeteki</name>
    <dbReference type="NCBI Taxonomy" id="64791"/>
    <lineage>
        <taxon>Eukaryota</taxon>
        <taxon>Metazoa</taxon>
        <taxon>Ecdysozoa</taxon>
        <taxon>Arthropoda</taxon>
        <taxon>Hexapoda</taxon>
        <taxon>Insecta</taxon>
        <taxon>Pterygota</taxon>
        <taxon>Neoptera</taxon>
        <taxon>Endopterygota</taxon>
        <taxon>Hymenoptera</taxon>
        <taxon>Apocrita</taxon>
        <taxon>Aculeata</taxon>
        <taxon>Formicoidea</taxon>
        <taxon>Formicidae</taxon>
        <taxon>Myrmicinae</taxon>
        <taxon>Mycetomoellerius</taxon>
    </lineage>
</organism>
<feature type="compositionally biased region" description="Polar residues" evidence="1">
    <location>
        <begin position="73"/>
        <end position="85"/>
    </location>
</feature>
<dbReference type="EMBL" id="KQ982335">
    <property type="protein sequence ID" value="KYQ57535.1"/>
    <property type="molecule type" value="Genomic_DNA"/>
</dbReference>
<feature type="compositionally biased region" description="Polar residues" evidence="1">
    <location>
        <begin position="40"/>
        <end position="54"/>
    </location>
</feature>
<gene>
    <name evidence="2" type="ORF">ALC60_03497</name>
</gene>
<name>A0A151XAZ0_9HYME</name>
<keyword evidence="3" id="KW-1185">Reference proteome</keyword>